<evidence type="ECO:0000256" key="1">
    <source>
        <dbReference type="SAM" id="SignalP"/>
    </source>
</evidence>
<protein>
    <recommendedName>
        <fullName evidence="4">DUF1344 domain-containing protein</fullName>
    </recommendedName>
</protein>
<comment type="caution">
    <text evidence="2">The sequence shown here is derived from an EMBL/GenBank/DDBJ whole genome shotgun (WGS) entry which is preliminary data.</text>
</comment>
<name>A0ABS5BNS3_9BACT</name>
<feature type="signal peptide" evidence="1">
    <location>
        <begin position="1"/>
        <end position="20"/>
    </location>
</feature>
<gene>
    <name evidence="2" type="ORF">J8F10_04320</name>
</gene>
<evidence type="ECO:0000313" key="2">
    <source>
        <dbReference type="EMBL" id="MBP3954508.1"/>
    </source>
</evidence>
<organism evidence="2 3">
    <name type="scientific">Gemmata palustris</name>
    <dbReference type="NCBI Taxonomy" id="2822762"/>
    <lineage>
        <taxon>Bacteria</taxon>
        <taxon>Pseudomonadati</taxon>
        <taxon>Planctomycetota</taxon>
        <taxon>Planctomycetia</taxon>
        <taxon>Gemmatales</taxon>
        <taxon>Gemmataceae</taxon>
        <taxon>Gemmata</taxon>
    </lineage>
</organism>
<keyword evidence="1" id="KW-0732">Signal</keyword>
<accession>A0ABS5BNS3</accession>
<sequence>MRKLLLSLVFLFSMTGLVTAVEVTLVKFDKNTKEIKVKEGDKEKTYKITDKTKFTGVDKNGDAKEMTYEDAAKGLGNAKSEGKLKFDITVKENEIVEAKMKARKKN</sequence>
<evidence type="ECO:0008006" key="4">
    <source>
        <dbReference type="Google" id="ProtNLM"/>
    </source>
</evidence>
<dbReference type="Proteomes" id="UP000676565">
    <property type="component" value="Unassembled WGS sequence"/>
</dbReference>
<proteinExistence type="predicted"/>
<feature type="chain" id="PRO_5046503567" description="DUF1344 domain-containing protein" evidence="1">
    <location>
        <begin position="21"/>
        <end position="106"/>
    </location>
</feature>
<dbReference type="EMBL" id="JAGKQQ010000001">
    <property type="protein sequence ID" value="MBP3954508.1"/>
    <property type="molecule type" value="Genomic_DNA"/>
</dbReference>
<reference evidence="2 3" key="1">
    <citation type="submission" date="2021-04" db="EMBL/GenBank/DDBJ databases">
        <authorList>
            <person name="Ivanova A."/>
        </authorList>
    </citation>
    <scope>NUCLEOTIDE SEQUENCE [LARGE SCALE GENOMIC DNA]</scope>
    <source>
        <strain evidence="2 3">G18</strain>
    </source>
</reference>
<keyword evidence="3" id="KW-1185">Reference proteome</keyword>
<evidence type="ECO:0000313" key="3">
    <source>
        <dbReference type="Proteomes" id="UP000676565"/>
    </source>
</evidence>
<dbReference type="RefSeq" id="WP_210652633.1">
    <property type="nucleotide sequence ID" value="NZ_JAGKQQ010000001.1"/>
</dbReference>